<dbReference type="Gene3D" id="2.60.120.10">
    <property type="entry name" value="Jelly Rolls"/>
    <property type="match status" value="1"/>
</dbReference>
<gene>
    <name evidence="1" type="ORF">DIU77_013625</name>
</gene>
<dbReference type="InterPro" id="IPR014710">
    <property type="entry name" value="RmlC-like_jellyroll"/>
</dbReference>
<proteinExistence type="predicted"/>
<dbReference type="PANTHER" id="PTHR37694">
    <property type="entry name" value="SLR8022 PROTEIN"/>
    <property type="match status" value="1"/>
</dbReference>
<dbReference type="SUPFAM" id="SSF51182">
    <property type="entry name" value="RmlC-like cupins"/>
    <property type="match status" value="1"/>
</dbReference>
<sequence length="109" mass="11352">MSANTVDLQQLADALLAEAAENHAGRAARTIVTGAAQRATVIALREGAAMAEHDSPPAATLQVLTGRARLHTAGEEWTLQAGELVAIPPQRHGLQAMTDVAVLLTVALR</sequence>
<dbReference type="Proteomes" id="UP000249324">
    <property type="component" value="Unassembled WGS sequence"/>
</dbReference>
<organism evidence="1 2">
    <name type="scientific">Thermocrispum agreste</name>
    <dbReference type="NCBI Taxonomy" id="37925"/>
    <lineage>
        <taxon>Bacteria</taxon>
        <taxon>Bacillati</taxon>
        <taxon>Actinomycetota</taxon>
        <taxon>Actinomycetes</taxon>
        <taxon>Pseudonocardiales</taxon>
        <taxon>Pseudonocardiaceae</taxon>
        <taxon>Thermocrispum</taxon>
    </lineage>
</organism>
<accession>A0ABD6FJZ5</accession>
<evidence type="ECO:0000313" key="2">
    <source>
        <dbReference type="Proteomes" id="UP000249324"/>
    </source>
</evidence>
<dbReference type="AlphaFoldDB" id="A0ABD6FJZ5"/>
<comment type="caution">
    <text evidence="1">The sequence shown here is derived from an EMBL/GenBank/DDBJ whole genome shotgun (WGS) entry which is preliminary data.</text>
</comment>
<dbReference type="CDD" id="cd02230">
    <property type="entry name" value="cupin_HP0902-like"/>
    <property type="match status" value="1"/>
</dbReference>
<protein>
    <submittedName>
        <fullName evidence="1">Cupin domain-containing protein</fullName>
    </submittedName>
</protein>
<dbReference type="InterPro" id="IPR011051">
    <property type="entry name" value="RmlC_Cupin_sf"/>
</dbReference>
<evidence type="ECO:0000313" key="1">
    <source>
        <dbReference type="EMBL" id="MFO7193277.1"/>
    </source>
</evidence>
<dbReference type="EMBL" id="QGUI02000189">
    <property type="protein sequence ID" value="MFO7193277.1"/>
    <property type="molecule type" value="Genomic_DNA"/>
</dbReference>
<reference evidence="1 2" key="1">
    <citation type="journal article" date="2021" name="BMC Genomics">
        <title>Genome-resolved metagenome and metatranscriptome analyses of thermophilic composting reveal key bacterial players and their metabolic interactions.</title>
        <authorList>
            <person name="Braga L.P.P."/>
            <person name="Pereira R.V."/>
            <person name="Martins L.F."/>
            <person name="Moura L.M.S."/>
            <person name="Sanchez F.B."/>
            <person name="Patane J.S.L."/>
            <person name="da Silva A.M."/>
            <person name="Setubal J.C."/>
        </authorList>
    </citation>
    <scope>NUCLEOTIDE SEQUENCE [LARGE SCALE GENOMIC DNA]</scope>
    <source>
        <strain evidence="1">ZC4RG45</strain>
    </source>
</reference>
<name>A0ABD6FJZ5_9PSEU</name>
<dbReference type="PANTHER" id="PTHR37694:SF1">
    <property type="entry name" value="SLR8022 PROTEIN"/>
    <property type="match status" value="1"/>
</dbReference>